<keyword evidence="2" id="KW-1133">Transmembrane helix</keyword>
<sequence length="273" mass="30255">MLSRFRAGWAPGSSSGAPRTPLRVLQVCGALSALVLIFLLFMGDIAPIFLVPTLLVFVGCVGFFAARDPLELEVTEHDLYQQARWYEGRYLLPEDFDHDAGLLLDRVQQAIDFILRSRVNALGMLDDVRNSVMLPAQEWEIARLLTKLSALRTEHHDFMYGGSSPEVAAAMAPLERALAASEAAVVARVEALERYAGHVSEADRALRAHDQIEQLRARLPRYEELLAETGADTFAVPEISRLSEDADHLEQALRDSVRSAQEAFRHLDGPPAP</sequence>
<evidence type="ECO:0000256" key="1">
    <source>
        <dbReference type="SAM" id="Coils"/>
    </source>
</evidence>
<comment type="caution">
    <text evidence="3">The sequence shown here is derived from an EMBL/GenBank/DDBJ whole genome shotgun (WGS) entry which is preliminary data.</text>
</comment>
<dbReference type="Proteomes" id="UP001225356">
    <property type="component" value="Unassembled WGS sequence"/>
</dbReference>
<gene>
    <name evidence="3" type="ORF">J2853_000863</name>
</gene>
<dbReference type="EMBL" id="JAUSQU010000001">
    <property type="protein sequence ID" value="MDP9841652.1"/>
    <property type="molecule type" value="Genomic_DNA"/>
</dbReference>
<feature type="transmembrane region" description="Helical" evidence="2">
    <location>
        <begin position="21"/>
        <end position="42"/>
    </location>
</feature>
<feature type="coiled-coil region" evidence="1">
    <location>
        <begin position="205"/>
        <end position="232"/>
    </location>
</feature>
<keyword evidence="2" id="KW-0472">Membrane</keyword>
<accession>A0ABT9Q4J4</accession>
<evidence type="ECO:0000313" key="3">
    <source>
        <dbReference type="EMBL" id="MDP9841652.1"/>
    </source>
</evidence>
<proteinExistence type="predicted"/>
<keyword evidence="1" id="KW-0175">Coiled coil</keyword>
<organism evidence="3 4">
    <name type="scientific">Streptosporangium lutulentum</name>
    <dbReference type="NCBI Taxonomy" id="1461250"/>
    <lineage>
        <taxon>Bacteria</taxon>
        <taxon>Bacillati</taxon>
        <taxon>Actinomycetota</taxon>
        <taxon>Actinomycetes</taxon>
        <taxon>Streptosporangiales</taxon>
        <taxon>Streptosporangiaceae</taxon>
        <taxon>Streptosporangium</taxon>
    </lineage>
</organism>
<evidence type="ECO:0008006" key="5">
    <source>
        <dbReference type="Google" id="ProtNLM"/>
    </source>
</evidence>
<feature type="transmembrane region" description="Helical" evidence="2">
    <location>
        <begin position="48"/>
        <end position="66"/>
    </location>
</feature>
<protein>
    <recommendedName>
        <fullName evidence="5">5-bromo-4-chloroindolyl phosphate hydrolysis protein</fullName>
    </recommendedName>
</protein>
<keyword evidence="2" id="KW-0812">Transmembrane</keyword>
<evidence type="ECO:0000256" key="2">
    <source>
        <dbReference type="SAM" id="Phobius"/>
    </source>
</evidence>
<name>A0ABT9Q4J4_9ACTN</name>
<evidence type="ECO:0000313" key="4">
    <source>
        <dbReference type="Proteomes" id="UP001225356"/>
    </source>
</evidence>
<keyword evidence="4" id="KW-1185">Reference proteome</keyword>
<dbReference type="RefSeq" id="WP_307555161.1">
    <property type="nucleotide sequence ID" value="NZ_JAUSQU010000001.1"/>
</dbReference>
<reference evidence="3 4" key="1">
    <citation type="submission" date="2023-07" db="EMBL/GenBank/DDBJ databases">
        <title>Sequencing the genomes of 1000 actinobacteria strains.</title>
        <authorList>
            <person name="Klenk H.-P."/>
        </authorList>
    </citation>
    <scope>NUCLEOTIDE SEQUENCE [LARGE SCALE GENOMIC DNA]</scope>
    <source>
        <strain evidence="3 4">DSM 46740</strain>
    </source>
</reference>